<dbReference type="InterPro" id="IPR015943">
    <property type="entry name" value="WD40/YVTN_repeat-like_dom_sf"/>
</dbReference>
<evidence type="ECO:0000313" key="4">
    <source>
        <dbReference type="Proteomes" id="UP000321250"/>
    </source>
</evidence>
<dbReference type="Gene3D" id="2.130.10.10">
    <property type="entry name" value="YVTN repeat-like/Quinoprotein amine dehydrogenase"/>
    <property type="match status" value="1"/>
</dbReference>
<feature type="domain" description="Oligogalacturonate lyase" evidence="2">
    <location>
        <begin position="214"/>
        <end position="437"/>
    </location>
</feature>
<dbReference type="Proteomes" id="UP000321250">
    <property type="component" value="Unassembled WGS sequence"/>
</dbReference>
<dbReference type="SUPFAM" id="SSF82171">
    <property type="entry name" value="DPP6 N-terminal domain-like"/>
    <property type="match status" value="1"/>
</dbReference>
<dbReference type="Pfam" id="PF14583">
    <property type="entry name" value="Pectate_lyase22"/>
    <property type="match status" value="1"/>
</dbReference>
<dbReference type="AlphaFoldDB" id="A0A5C6UK80"/>
<feature type="chain" id="PRO_5022874866" evidence="1">
    <location>
        <begin position="30"/>
        <end position="440"/>
    </location>
</feature>
<reference evidence="3 4" key="1">
    <citation type="journal article" date="2013" name="Antonie Van Leeuwenhoek">
        <title>Sphingomonas ginsenosidivorax sp. nov., with the ability to transform ginsenosides.</title>
        <authorList>
            <person name="Jin X.F."/>
            <person name="Kim J.K."/>
            <person name="Liu Q.M."/>
            <person name="Kang M.S."/>
            <person name="He D."/>
            <person name="Jin F.X."/>
            <person name="Kim S.C."/>
            <person name="Im W.T."/>
        </authorList>
    </citation>
    <scope>NUCLEOTIDE SEQUENCE [LARGE SCALE GENOMIC DNA]</scope>
    <source>
        <strain evidence="3 4">KHI67</strain>
    </source>
</reference>
<dbReference type="EMBL" id="VOQR01000001">
    <property type="protein sequence ID" value="TXC72631.1"/>
    <property type="molecule type" value="Genomic_DNA"/>
</dbReference>
<dbReference type="GO" id="GO:0045490">
    <property type="term" value="P:pectin catabolic process"/>
    <property type="evidence" value="ECO:0007669"/>
    <property type="project" value="InterPro"/>
</dbReference>
<evidence type="ECO:0000256" key="1">
    <source>
        <dbReference type="SAM" id="SignalP"/>
    </source>
</evidence>
<sequence>MKREIRMRAFAAWGAVPLALVAAATPAIAADRTDWVDAKTGHRIHLVSDAPGNYALYFNYNAYTPNGDTMIFQTADGISRLDMTSWKVTPLLKRPGLKLLFAGHKTRTAYFSERPAGDPTGPVTIYAADIDSGAVRLIAKVPKGSQIDTINADETLLAGQVASRDMPLQPGAGPSVGGLTPYAANWPDGRPMTYADAKEYRLNQRLDARIPMEIYTVDVKTGARRTVLKATDWLNHLQFSPTDPTLLMYCHEGPWHKVDRIWTIRTDGTQMTKVHARTMNMEIAGHEFWSPDGKTIWYDLQRPRGESFWLAGYEVGTGKRTQYYLERNQWSVHYNLSADQKTFLGDGADSEMVARAPDAKWLYLFKPQTIPDVAGIRAENAASLIASGRMDQEKIVDFAKQDYKLEPNARFSPDGKWLIFRANIEGKTAIYAAEVAKAAS</sequence>
<protein>
    <submittedName>
        <fullName evidence="3">Oligogalacturonate lyase</fullName>
    </submittedName>
</protein>
<accession>A0A5C6UK80</accession>
<gene>
    <name evidence="3" type="ORF">FSB78_17995</name>
</gene>
<name>A0A5C6UK80_9SPHN</name>
<evidence type="ECO:0000313" key="3">
    <source>
        <dbReference type="EMBL" id="TXC72631.1"/>
    </source>
</evidence>
<evidence type="ECO:0000259" key="2">
    <source>
        <dbReference type="Pfam" id="PF14583"/>
    </source>
</evidence>
<dbReference type="GO" id="GO:0047487">
    <property type="term" value="F:oligogalacturonide lyase activity"/>
    <property type="evidence" value="ECO:0007669"/>
    <property type="project" value="InterPro"/>
</dbReference>
<organism evidence="3 4">
    <name type="scientific">Sphingomonas ginsenosidivorax</name>
    <dbReference type="NCBI Taxonomy" id="862135"/>
    <lineage>
        <taxon>Bacteria</taxon>
        <taxon>Pseudomonadati</taxon>
        <taxon>Pseudomonadota</taxon>
        <taxon>Alphaproteobacteria</taxon>
        <taxon>Sphingomonadales</taxon>
        <taxon>Sphingomonadaceae</taxon>
        <taxon>Sphingomonas</taxon>
    </lineage>
</organism>
<keyword evidence="1" id="KW-0732">Signal</keyword>
<dbReference type="OrthoDB" id="8432779at2"/>
<comment type="caution">
    <text evidence="3">The sequence shown here is derived from an EMBL/GenBank/DDBJ whole genome shotgun (WGS) entry which is preliminary data.</text>
</comment>
<keyword evidence="3" id="KW-0456">Lyase</keyword>
<keyword evidence="4" id="KW-1185">Reference proteome</keyword>
<proteinExistence type="predicted"/>
<feature type="signal peptide" evidence="1">
    <location>
        <begin position="1"/>
        <end position="29"/>
    </location>
</feature>
<dbReference type="InterPro" id="IPR027946">
    <property type="entry name" value="Ogl_dom"/>
</dbReference>